<dbReference type="InterPro" id="IPR016152">
    <property type="entry name" value="PTrfase/Anion_transptr"/>
</dbReference>
<dbReference type="AlphaFoldDB" id="A0A498R8H3"/>
<dbReference type="EMBL" id="UPPP01000072">
    <property type="protein sequence ID" value="VBB07230.1"/>
    <property type="molecule type" value="Genomic_DNA"/>
</dbReference>
<protein>
    <submittedName>
        <fullName evidence="7">Phosphoenolpyruvate-dependent sugar phosphotransferase system eiia 2</fullName>
    </submittedName>
</protein>
<evidence type="ECO:0000256" key="2">
    <source>
        <dbReference type="ARBA" id="ARBA00023015"/>
    </source>
</evidence>
<dbReference type="InterPro" id="IPR007737">
    <property type="entry name" value="Mga_HTH"/>
</dbReference>
<dbReference type="RefSeq" id="WP_122628166.1">
    <property type="nucleotide sequence ID" value="NZ_UPPP01000072.1"/>
</dbReference>
<keyword evidence="4" id="KW-0804">Transcription</keyword>
<keyword evidence="2" id="KW-0805">Transcription regulation</keyword>
<dbReference type="Pfam" id="PF00874">
    <property type="entry name" value="PRD"/>
    <property type="match status" value="1"/>
</dbReference>
<dbReference type="Gene3D" id="3.40.930.10">
    <property type="entry name" value="Mannitol-specific EII, Chain A"/>
    <property type="match status" value="1"/>
</dbReference>
<dbReference type="GO" id="GO:0006355">
    <property type="term" value="P:regulation of DNA-templated transcription"/>
    <property type="evidence" value="ECO:0007669"/>
    <property type="project" value="InterPro"/>
</dbReference>
<feature type="domain" description="PRD" evidence="6">
    <location>
        <begin position="290"/>
        <end position="396"/>
    </location>
</feature>
<name>A0A498R8H3_9FIRM</name>
<dbReference type="CDD" id="cd05568">
    <property type="entry name" value="PTS_IIB_bgl_like"/>
    <property type="match status" value="1"/>
</dbReference>
<dbReference type="InterPro" id="IPR002178">
    <property type="entry name" value="PTS_EIIA_type-2_dom"/>
</dbReference>
<dbReference type="SUPFAM" id="SSF55804">
    <property type="entry name" value="Phoshotransferase/anion transport protein"/>
    <property type="match status" value="1"/>
</dbReference>
<dbReference type="Pfam" id="PF08279">
    <property type="entry name" value="HTH_11"/>
    <property type="match status" value="1"/>
</dbReference>
<keyword evidence="1" id="KW-0677">Repeat</keyword>
<keyword evidence="3" id="KW-0010">Activator</keyword>
<evidence type="ECO:0000259" key="5">
    <source>
        <dbReference type="PROSITE" id="PS51094"/>
    </source>
</evidence>
<evidence type="ECO:0000256" key="3">
    <source>
        <dbReference type="ARBA" id="ARBA00023159"/>
    </source>
</evidence>
<evidence type="ECO:0000256" key="4">
    <source>
        <dbReference type="ARBA" id="ARBA00023163"/>
    </source>
</evidence>
<gene>
    <name evidence="7" type="ORF">LUCI_2474</name>
</gene>
<dbReference type="Gene3D" id="1.10.1790.10">
    <property type="entry name" value="PRD domain"/>
    <property type="match status" value="1"/>
</dbReference>
<evidence type="ECO:0000313" key="8">
    <source>
        <dbReference type="Proteomes" id="UP000277811"/>
    </source>
</evidence>
<evidence type="ECO:0000256" key="1">
    <source>
        <dbReference type="ARBA" id="ARBA00022737"/>
    </source>
</evidence>
<dbReference type="GO" id="GO:0016740">
    <property type="term" value="F:transferase activity"/>
    <property type="evidence" value="ECO:0007669"/>
    <property type="project" value="UniProtKB-KW"/>
</dbReference>
<keyword evidence="7" id="KW-0670">Pyruvate</keyword>
<dbReference type="InterPro" id="IPR036388">
    <property type="entry name" value="WH-like_DNA-bd_sf"/>
</dbReference>
<reference evidence="7 8" key="1">
    <citation type="submission" date="2018-06" db="EMBL/GenBank/DDBJ databases">
        <authorList>
            <person name="Strepis N."/>
        </authorList>
    </citation>
    <scope>NUCLEOTIDE SEQUENCE [LARGE SCALE GENOMIC DNA]</scope>
    <source>
        <strain evidence="7">LUCI</strain>
    </source>
</reference>
<dbReference type="PROSITE" id="PS51372">
    <property type="entry name" value="PRD_2"/>
    <property type="match status" value="2"/>
</dbReference>
<dbReference type="OrthoDB" id="1624805at2"/>
<organism evidence="7 8">
    <name type="scientific">Lucifera butyrica</name>
    <dbReference type="NCBI Taxonomy" id="1351585"/>
    <lineage>
        <taxon>Bacteria</taxon>
        <taxon>Bacillati</taxon>
        <taxon>Bacillota</taxon>
        <taxon>Negativicutes</taxon>
        <taxon>Veillonellales</taxon>
        <taxon>Veillonellaceae</taxon>
        <taxon>Lucifera</taxon>
    </lineage>
</organism>
<dbReference type="Gene3D" id="1.10.10.10">
    <property type="entry name" value="Winged helix-like DNA-binding domain superfamily/Winged helix DNA-binding domain"/>
    <property type="match status" value="1"/>
</dbReference>
<dbReference type="InterPro" id="IPR050661">
    <property type="entry name" value="BglG_antiterminators"/>
</dbReference>
<dbReference type="Proteomes" id="UP000277811">
    <property type="component" value="Unassembled WGS sequence"/>
</dbReference>
<accession>A0A498R8H3</accession>
<feature type="domain" description="PTS EIIA type-2" evidence="5">
    <location>
        <begin position="500"/>
        <end position="639"/>
    </location>
</feature>
<dbReference type="PANTHER" id="PTHR30185">
    <property type="entry name" value="CRYPTIC BETA-GLUCOSIDE BGL OPERON ANTITERMINATOR"/>
    <property type="match status" value="1"/>
</dbReference>
<dbReference type="InterPro" id="IPR011608">
    <property type="entry name" value="PRD"/>
</dbReference>
<dbReference type="InterPro" id="IPR013196">
    <property type="entry name" value="HTH_11"/>
</dbReference>
<proteinExistence type="predicted"/>
<dbReference type="Pfam" id="PF05043">
    <property type="entry name" value="Mga"/>
    <property type="match status" value="1"/>
</dbReference>
<feature type="domain" description="PRD" evidence="6">
    <location>
        <begin position="176"/>
        <end position="280"/>
    </location>
</feature>
<dbReference type="Pfam" id="PF00359">
    <property type="entry name" value="PTS_EIIA_2"/>
    <property type="match status" value="1"/>
</dbReference>
<evidence type="ECO:0000313" key="7">
    <source>
        <dbReference type="EMBL" id="VBB07230.1"/>
    </source>
</evidence>
<dbReference type="PROSITE" id="PS51094">
    <property type="entry name" value="PTS_EIIA_TYPE_2"/>
    <property type="match status" value="1"/>
</dbReference>
<dbReference type="InterPro" id="IPR036634">
    <property type="entry name" value="PRD_sf"/>
</dbReference>
<keyword evidence="7" id="KW-0808">Transferase</keyword>
<dbReference type="Gene3D" id="3.40.50.2300">
    <property type="match status" value="1"/>
</dbReference>
<dbReference type="SUPFAM" id="SSF63520">
    <property type="entry name" value="PTS-regulatory domain, PRD"/>
    <property type="match status" value="2"/>
</dbReference>
<sequence length="641" mass="74312">MKGNYRKLIKTLLDNDDWTTASSLASTLNVSERSIKTYIAEINGNENGLIASSRKGYLIDREKAKNLSDESGGNLPRTVKERVNYIITNILTKDALGNRKTDLYQLAEEIFVSVETIKKDMVKVKKKLREFDLYIAAANSYVTIEGSELDKRKILSNILYEEFNKNVMSFEVIETVFPGYDLKLLQSIITEQCKQYHYYINEYALLNLVLDIIIGIDRIKKERTFGQSRIEGKRFGIREQELARDIAAKIEENFHISYSPAEQEELTIILLSHLMKMDFAALNNENIKAIVGEDCLQIIDAVRSLLKSTYFIDADNQDFIAKFTLHIKNLLVRLENGYTTKNPLLDHIKNTCPLIFECAVEVANKIREITNYDLKEDEMAYIALHIGSNLENQKSKRKIISCIILFPQYYDFSNIMTEKLKQRFGERIEIKTVVTSLEQISETEKVDLLISTIPVAETIQREWVRITPFVNDRDFENIEDKIQKISLRKKREKLKQQLMQISNPKFFYKNVDFKNKEEAIRFMTDVMEKEGYVTGSFYSEIFHRENQASTAFEHIAVPHSMEMNAKKTGMFVLLNEKKPIEWDHHSVSIVFLFAINRIERAIFHDVYDNLIVLLLEKNNAAQVTGCNNYIDFIEAVVGCFH</sequence>
<keyword evidence="8" id="KW-1185">Reference proteome</keyword>
<dbReference type="PANTHER" id="PTHR30185:SF13">
    <property type="entry name" value="LICABCH OPERON REGULATOR-RELATED"/>
    <property type="match status" value="1"/>
</dbReference>
<evidence type="ECO:0000259" key="6">
    <source>
        <dbReference type="PROSITE" id="PS51372"/>
    </source>
</evidence>